<comment type="function">
    <text evidence="10">DNA-dependent RNA polymerase catalyzes the transcription of DNA into RNA using the four ribonucleoside triphosphates as substrates.</text>
</comment>
<dbReference type="Pfam" id="PF14700">
    <property type="entry name" value="RPOL_N"/>
    <property type="match status" value="1"/>
</dbReference>
<dbReference type="PANTHER" id="PTHR10102">
    <property type="entry name" value="DNA-DIRECTED RNA POLYMERASE, MITOCHONDRIAL"/>
    <property type="match status" value="1"/>
</dbReference>
<evidence type="ECO:0000313" key="13">
    <source>
        <dbReference type="EMBL" id="GJJ76903.1"/>
    </source>
</evidence>
<protein>
    <recommendedName>
        <fullName evidence="10">DNA-directed RNA polymerase</fullName>
        <ecNumber evidence="10">2.7.7.6</ecNumber>
    </recommendedName>
</protein>
<comment type="similarity">
    <text evidence="2 10">Belongs to the phage and mitochondrial RNA polymerase family.</text>
</comment>
<accession>A0A9P3HHY9</accession>
<evidence type="ECO:0000256" key="6">
    <source>
        <dbReference type="ARBA" id="ARBA00022946"/>
    </source>
</evidence>
<comment type="catalytic activity">
    <reaction evidence="9 10">
        <text>RNA(n) + a ribonucleoside 5'-triphosphate = RNA(n+1) + diphosphate</text>
        <dbReference type="Rhea" id="RHEA:21248"/>
        <dbReference type="Rhea" id="RHEA-COMP:14527"/>
        <dbReference type="Rhea" id="RHEA-COMP:17342"/>
        <dbReference type="ChEBI" id="CHEBI:33019"/>
        <dbReference type="ChEBI" id="CHEBI:61557"/>
        <dbReference type="ChEBI" id="CHEBI:140395"/>
        <dbReference type="EC" id="2.7.7.6"/>
    </reaction>
</comment>
<dbReference type="FunFam" id="1.10.150.20:FF:000041">
    <property type="entry name" value="DNA-directed RNA polymerase"/>
    <property type="match status" value="1"/>
</dbReference>
<reference evidence="13" key="2">
    <citation type="journal article" date="2022" name="Microbiol. Resour. Announc.">
        <title>Whole-Genome Sequence of Entomortierella parvispora E1425, a Mucoromycotan Fungus Associated with Burkholderiaceae-Related Endosymbiotic Bacteria.</title>
        <authorList>
            <person name="Herlambang A."/>
            <person name="Guo Y."/>
            <person name="Takashima Y."/>
            <person name="Narisawa K."/>
            <person name="Ohta H."/>
            <person name="Nishizawa T."/>
        </authorList>
    </citation>
    <scope>NUCLEOTIDE SEQUENCE</scope>
    <source>
        <strain evidence="13">E1425</strain>
    </source>
</reference>
<dbReference type="InterPro" id="IPR043502">
    <property type="entry name" value="DNA/RNA_pol_sf"/>
</dbReference>
<evidence type="ECO:0000259" key="12">
    <source>
        <dbReference type="SMART" id="SM01311"/>
    </source>
</evidence>
<dbReference type="Pfam" id="PF00940">
    <property type="entry name" value="RNA_pol"/>
    <property type="match status" value="1"/>
</dbReference>
<dbReference type="Gene3D" id="1.10.287.260">
    <property type="match status" value="1"/>
</dbReference>
<dbReference type="EC" id="2.7.7.6" evidence="10"/>
<dbReference type="Gene3D" id="1.10.150.20">
    <property type="entry name" value="5' to 3' exonuclease, C-terminal subdomain"/>
    <property type="match status" value="1"/>
</dbReference>
<dbReference type="PROSITE" id="PS00489">
    <property type="entry name" value="RNA_POL_PHAGE_2"/>
    <property type="match status" value="1"/>
</dbReference>
<evidence type="ECO:0000313" key="14">
    <source>
        <dbReference type="Proteomes" id="UP000827284"/>
    </source>
</evidence>
<keyword evidence="4 10" id="KW-0808">Transferase</keyword>
<feature type="domain" description="DNA-directed RNA polymerase N-terminal" evidence="12">
    <location>
        <begin position="305"/>
        <end position="625"/>
    </location>
</feature>
<dbReference type="GO" id="GO:0003899">
    <property type="term" value="F:DNA-directed RNA polymerase activity"/>
    <property type="evidence" value="ECO:0007669"/>
    <property type="project" value="UniProtKB-EC"/>
</dbReference>
<keyword evidence="8 10" id="KW-0804">Transcription</keyword>
<evidence type="ECO:0000256" key="4">
    <source>
        <dbReference type="ARBA" id="ARBA00022679"/>
    </source>
</evidence>
<evidence type="ECO:0000256" key="11">
    <source>
        <dbReference type="SAM" id="MobiDB-lite"/>
    </source>
</evidence>
<dbReference type="GO" id="GO:0034245">
    <property type="term" value="C:mitochondrial DNA-directed RNA polymerase complex"/>
    <property type="evidence" value="ECO:0007669"/>
    <property type="project" value="TreeGrafter"/>
</dbReference>
<comment type="caution">
    <text evidence="13">The sequence shown here is derived from an EMBL/GenBank/DDBJ whole genome shotgun (WGS) entry which is preliminary data.</text>
</comment>
<dbReference type="PROSITE" id="PS00900">
    <property type="entry name" value="RNA_POL_PHAGE_1"/>
    <property type="match status" value="1"/>
</dbReference>
<comment type="subcellular location">
    <subcellularLocation>
        <location evidence="1">Mitochondrion</location>
    </subcellularLocation>
</comment>
<dbReference type="InterPro" id="IPR037159">
    <property type="entry name" value="RNA_POL_N_sf"/>
</dbReference>
<dbReference type="FunFam" id="1.10.287.280:FF:000001">
    <property type="entry name" value="DNA-directed RNA polymerase"/>
    <property type="match status" value="1"/>
</dbReference>
<dbReference type="GO" id="GO:0006390">
    <property type="term" value="P:mitochondrial transcription"/>
    <property type="evidence" value="ECO:0007669"/>
    <property type="project" value="TreeGrafter"/>
</dbReference>
<keyword evidence="5 10" id="KW-0548">Nucleotidyltransferase</keyword>
<evidence type="ECO:0000256" key="8">
    <source>
        <dbReference type="ARBA" id="ARBA00023163"/>
    </source>
</evidence>
<keyword evidence="3 10" id="KW-0240">DNA-directed RNA polymerase</keyword>
<evidence type="ECO:0000256" key="5">
    <source>
        <dbReference type="ARBA" id="ARBA00022695"/>
    </source>
</evidence>
<evidence type="ECO:0000256" key="7">
    <source>
        <dbReference type="ARBA" id="ARBA00023128"/>
    </source>
</evidence>
<dbReference type="EMBL" id="BQFW01000013">
    <property type="protein sequence ID" value="GJJ76903.1"/>
    <property type="molecule type" value="Genomic_DNA"/>
</dbReference>
<reference evidence="13" key="1">
    <citation type="submission" date="2021-11" db="EMBL/GenBank/DDBJ databases">
        <authorList>
            <person name="Herlambang A."/>
            <person name="Guo Y."/>
            <person name="Takashima Y."/>
            <person name="Nishizawa T."/>
        </authorList>
    </citation>
    <scope>NUCLEOTIDE SEQUENCE</scope>
    <source>
        <strain evidence="13">E1425</strain>
    </source>
</reference>
<dbReference type="Gene3D" id="1.25.40.10">
    <property type="entry name" value="Tetratricopeptide repeat domain"/>
    <property type="match status" value="1"/>
</dbReference>
<dbReference type="Proteomes" id="UP000827284">
    <property type="component" value="Unassembled WGS sequence"/>
</dbReference>
<dbReference type="PANTHER" id="PTHR10102:SF0">
    <property type="entry name" value="DNA-DIRECTED RNA POLYMERASE, MITOCHONDRIAL"/>
    <property type="match status" value="1"/>
</dbReference>
<dbReference type="SMART" id="SM01311">
    <property type="entry name" value="RPOL_N"/>
    <property type="match status" value="1"/>
</dbReference>
<dbReference type="InterPro" id="IPR011990">
    <property type="entry name" value="TPR-like_helical_dom_sf"/>
</dbReference>
<dbReference type="InterPro" id="IPR029262">
    <property type="entry name" value="RPOL_N"/>
</dbReference>
<dbReference type="InterPro" id="IPR002092">
    <property type="entry name" value="DNA-dir_Rpol_phage-type"/>
</dbReference>
<keyword evidence="14" id="KW-1185">Reference proteome</keyword>
<feature type="region of interest" description="Disordered" evidence="11">
    <location>
        <begin position="51"/>
        <end position="70"/>
    </location>
</feature>
<proteinExistence type="inferred from homology"/>
<feature type="compositionally biased region" description="Low complexity" evidence="11">
    <location>
        <begin position="53"/>
        <end position="66"/>
    </location>
</feature>
<sequence length="1304" mass="146399">MLSVASTLRGNRAATARLASFRCPTSQHSALSLVRTTLRPRSRFQSTVAVEESSLASSHPSHAAAPRTGADFGLHSYSPKASILEPIQIVRLPEMRPSEPREAGKFAEHQLPEQMAVMYACLSTGEMERARRILQQLYKSNPEDMLVLGDIRMHNSFLEAYMNAQPSPRTKEALKWFESLSKYEVKPDLTSFAILIKGFTRMDSMHTAKVMVMEMQKAGFTVDELRECPDLQAEDVTKLNSVVNMMNPAAARLPALAPVPESVRKVSEFAEVNPVQNKNNETVVGVQLMRSTLDALAMKDLSEYERQLQLEERSYQSALDKLEHDRTTMPDQVNTRPLKSYLWKWHQALKASIKVELRRVENVLEKKSTSKDAQLDKDRLIYGPFLKMLSPDKLSVITILELLRLSNNGGIVEGMKSARALISIGKAIESEYNAEQMTKKSNRALFDQRYNVHELYGNGRLFNMAVRKAATKRTESMHPTDWTPVWPESTRAKVGSVLTTLLMDCAKVQIPSFDPETGKDIVEEIPAFYHAYQYSKGQRIGVIKVHNHITEILSREPVSEIIHPRLLPMVVHPRPWLTYDNGGYLNAQSTIMRIRHCPQQLDYLRKAHEEGLLFRVYNGLDVLGRTRWAVNKKVLGTVLEAWNSGKAFAKIPAAAADIEDLPKPDDFETSTKAKAKWIAENRRIKLDAKNHHSLRCDVNYKVEIARAFADDPMYFPHNLDFRGRAYPIPPLFNHLGNDLCRGLLLFGEAKPLGAKGFTWLKIHLANLAGFDKHSLSARAQFTMDHLEDILDSADKPMEGRRWWLKAEDPWQCLATCIEVADAIRSGDPETFMSRMPVHQDGTCNGLQHYAALGGDIAGARQVNLVPSDAPQDVYSGVAKAVESMLETQAAEGVESAQILVGKVTRKIVKQTVMTNVYGVTFVGARAQIENRLKETAGIPEDKVKQLSTYLTQQVFASIGEMFTGARAIQDWLAESARRIAKSVPRSVVDPETDEIQESLVNNKRKKKTSKQAIADQQMTSVIWTTPLNLPIVQPYRKMEHKQVRTNLQSLTIKDPSQASPVNVQKQRTAFPPNFIHSLDATHMLMSATGCVEAGLTFASVHDSYWTHACDVEIMNEVLRDQFIALHSNNIMKNLEREFMERYKDYVYPVTLVVANPGEPVREGMIAWDDERLRRKNAKLESPKSRAAAAAAAAAAAEDGFVADPAAPKDEPFINPAKVKNDANVFHFGDEDDDEHDLSSVVIEEDEAELQAEAKALGKALRGKGSKRKAVNKLFHSWDPISFPPLPDRGDFDVRRVAESDYFFS</sequence>
<evidence type="ECO:0000256" key="10">
    <source>
        <dbReference type="RuleBase" id="RU003805"/>
    </source>
</evidence>
<dbReference type="Gene3D" id="1.10.287.280">
    <property type="match status" value="1"/>
</dbReference>
<evidence type="ECO:0000256" key="1">
    <source>
        <dbReference type="ARBA" id="ARBA00004173"/>
    </source>
</evidence>
<evidence type="ECO:0000256" key="9">
    <source>
        <dbReference type="ARBA" id="ARBA00048552"/>
    </source>
</evidence>
<dbReference type="OrthoDB" id="276422at2759"/>
<evidence type="ECO:0000256" key="3">
    <source>
        <dbReference type="ARBA" id="ARBA00022478"/>
    </source>
</evidence>
<dbReference type="InterPro" id="IPR024075">
    <property type="entry name" value="DNA-dir_RNA_pol_helix_hairp_sf"/>
</dbReference>
<keyword evidence="7" id="KW-0496">Mitochondrion</keyword>
<name>A0A9P3HHY9_9FUNG</name>
<dbReference type="Gene3D" id="1.10.1320.10">
    <property type="entry name" value="DNA-directed RNA polymerase, N-terminal domain"/>
    <property type="match status" value="1"/>
</dbReference>
<organism evidence="13 14">
    <name type="scientific">Entomortierella parvispora</name>
    <dbReference type="NCBI Taxonomy" id="205924"/>
    <lineage>
        <taxon>Eukaryota</taxon>
        <taxon>Fungi</taxon>
        <taxon>Fungi incertae sedis</taxon>
        <taxon>Mucoromycota</taxon>
        <taxon>Mortierellomycotina</taxon>
        <taxon>Mortierellomycetes</taxon>
        <taxon>Mortierellales</taxon>
        <taxon>Mortierellaceae</taxon>
        <taxon>Entomortierella</taxon>
    </lineage>
</organism>
<dbReference type="SUPFAM" id="SSF56672">
    <property type="entry name" value="DNA/RNA polymerases"/>
    <property type="match status" value="1"/>
</dbReference>
<gene>
    <name evidence="13" type="ORF">EMPS_09262</name>
</gene>
<keyword evidence="6" id="KW-0809">Transit peptide</keyword>
<evidence type="ECO:0000256" key="2">
    <source>
        <dbReference type="ARBA" id="ARBA00009493"/>
    </source>
</evidence>
<dbReference type="GO" id="GO:0001018">
    <property type="term" value="F:mitochondrial promoter sequence-specific DNA binding"/>
    <property type="evidence" value="ECO:0007669"/>
    <property type="project" value="TreeGrafter"/>
</dbReference>
<dbReference type="InterPro" id="IPR046950">
    <property type="entry name" value="DNA-dir_Rpol_C_phage-type"/>
</dbReference>